<dbReference type="RefSeq" id="WP_070073188.1">
    <property type="nucleotide sequence ID" value="NZ_CP017448.1"/>
</dbReference>
<evidence type="ECO:0000313" key="2">
    <source>
        <dbReference type="Proteomes" id="UP000095342"/>
    </source>
</evidence>
<proteinExistence type="predicted"/>
<protein>
    <submittedName>
        <fullName evidence="1">Uncharacterized protein</fullName>
    </submittedName>
</protein>
<organism evidence="1 2">
    <name type="scientific">Acidihalobacter aeolianus</name>
    <dbReference type="NCBI Taxonomy" id="2792603"/>
    <lineage>
        <taxon>Bacteria</taxon>
        <taxon>Pseudomonadati</taxon>
        <taxon>Pseudomonadota</taxon>
        <taxon>Gammaproteobacteria</taxon>
        <taxon>Chromatiales</taxon>
        <taxon>Ectothiorhodospiraceae</taxon>
        <taxon>Acidihalobacter</taxon>
    </lineage>
</organism>
<dbReference type="Proteomes" id="UP000095342">
    <property type="component" value="Chromosome"/>
</dbReference>
<name>A0A1D8K9M4_9GAMM</name>
<keyword evidence="2" id="KW-1185">Reference proteome</keyword>
<reference evidence="1 2" key="1">
    <citation type="submission" date="2016-09" db="EMBL/GenBank/DDBJ databases">
        <title>Acidihalobacter prosperus V6 (DSM14174).</title>
        <authorList>
            <person name="Khaleque H.N."/>
            <person name="Ramsay J.P."/>
            <person name="Murphy R.J.T."/>
            <person name="Kaksonen A.H."/>
            <person name="Boxall N.J."/>
            <person name="Watkin E.L.J."/>
        </authorList>
    </citation>
    <scope>NUCLEOTIDE SEQUENCE [LARGE SCALE GENOMIC DNA]</scope>
    <source>
        <strain evidence="1 2">V6</strain>
    </source>
</reference>
<sequence length="131" mass="14762">MVNFQIGPLPGHALARKTPEGMVVFLELGTYLPARDTPPRTWKSFHFASDCLAAHNLTNHTTLDHLPYSGPDKALTAPATKRYFLQITLPGSTPDRFELLSPPLMIDGKTWPFPPIRFEYELWIGILPFNC</sequence>
<dbReference type="AlphaFoldDB" id="A0A1D8K9M4"/>
<dbReference type="EMBL" id="CP017448">
    <property type="protein sequence ID" value="AOV17645.1"/>
    <property type="molecule type" value="Genomic_DNA"/>
</dbReference>
<evidence type="ECO:0000313" key="1">
    <source>
        <dbReference type="EMBL" id="AOV17645.1"/>
    </source>
</evidence>
<accession>A0A1D8K9M4</accession>
<dbReference type="KEGG" id="aaeo:BJI67_11765"/>
<gene>
    <name evidence="1" type="ORF">BJI67_11765</name>
</gene>